<accession>A0A6H5IKE0</accession>
<dbReference type="EMBL" id="CADCXV010000847">
    <property type="protein sequence ID" value="CAB0037223.1"/>
    <property type="molecule type" value="Genomic_DNA"/>
</dbReference>
<dbReference type="InterPro" id="IPR029058">
    <property type="entry name" value="AB_hydrolase_fold"/>
</dbReference>
<dbReference type="Gene3D" id="3.40.50.1820">
    <property type="entry name" value="alpha/beta hydrolase"/>
    <property type="match status" value="1"/>
</dbReference>
<dbReference type="Proteomes" id="UP000479190">
    <property type="component" value="Unassembled WGS sequence"/>
</dbReference>
<sequence length="335" mass="39040">MRVRLLAAARCYVKLSPRNDVALSCALHIILLKKKYFCPLIVFGFVACNFLSTHRLTKNIELLTDDIASQPAIIKPETKRIINPRESNADNRPLLVLLCWLLSKRNHIMKFVNFYTEQGFDVVTVSMTPWQLMWPVKGSRIIALDLLEFLEQNKHYEQIFLHGFSVGGYMWGEVMDFVHKDRKKYDDVVNRVVGHVWDSAADISELTIGTPRAVFPNNEVLQNAMKKYLEYHMKAFHKQATQYWIRSSQLFHLNLVRSPALFIVSDTDPVGSLESNMRVKESWDSLGTKTYIKIFRNTPHVGHFRAHPKEYVAELYTFLDRLQLIRNEEKIRARL</sequence>
<evidence type="ECO:0000313" key="2">
    <source>
        <dbReference type="Proteomes" id="UP000479190"/>
    </source>
</evidence>
<reference evidence="1 2" key="1">
    <citation type="submission" date="2020-02" db="EMBL/GenBank/DDBJ databases">
        <authorList>
            <person name="Ferguson B K."/>
        </authorList>
    </citation>
    <scope>NUCLEOTIDE SEQUENCE [LARGE SCALE GENOMIC DNA]</scope>
</reference>
<organism evidence="1 2">
    <name type="scientific">Trichogramma brassicae</name>
    <dbReference type="NCBI Taxonomy" id="86971"/>
    <lineage>
        <taxon>Eukaryota</taxon>
        <taxon>Metazoa</taxon>
        <taxon>Ecdysozoa</taxon>
        <taxon>Arthropoda</taxon>
        <taxon>Hexapoda</taxon>
        <taxon>Insecta</taxon>
        <taxon>Pterygota</taxon>
        <taxon>Neoptera</taxon>
        <taxon>Endopterygota</taxon>
        <taxon>Hymenoptera</taxon>
        <taxon>Apocrita</taxon>
        <taxon>Proctotrupomorpha</taxon>
        <taxon>Chalcidoidea</taxon>
        <taxon>Trichogrammatidae</taxon>
        <taxon>Trichogramma</taxon>
    </lineage>
</organism>
<dbReference type="PANTHER" id="PTHR20908:SF1">
    <property type="entry name" value="LD15586P"/>
    <property type="match status" value="1"/>
</dbReference>
<dbReference type="InterPro" id="IPR008547">
    <property type="entry name" value="DUF829_TMEM53"/>
</dbReference>
<name>A0A6H5IKE0_9HYME</name>
<evidence type="ECO:0000313" key="1">
    <source>
        <dbReference type="EMBL" id="CAB0037223.1"/>
    </source>
</evidence>
<proteinExistence type="predicted"/>
<dbReference type="GO" id="GO:0017171">
    <property type="term" value="F:serine hydrolase activity"/>
    <property type="evidence" value="ECO:0007669"/>
    <property type="project" value="TreeGrafter"/>
</dbReference>
<evidence type="ECO:0008006" key="3">
    <source>
        <dbReference type="Google" id="ProtNLM"/>
    </source>
</evidence>
<keyword evidence="2" id="KW-1185">Reference proteome</keyword>
<dbReference type="AlphaFoldDB" id="A0A6H5IKE0"/>
<dbReference type="Pfam" id="PF05705">
    <property type="entry name" value="DUF829"/>
    <property type="match status" value="1"/>
</dbReference>
<dbReference type="PANTHER" id="PTHR20908">
    <property type="entry name" value="LD15586P"/>
    <property type="match status" value="1"/>
</dbReference>
<dbReference type="OrthoDB" id="77878at2759"/>
<dbReference type="SUPFAM" id="SSF53474">
    <property type="entry name" value="alpha/beta-Hydrolases"/>
    <property type="match status" value="1"/>
</dbReference>
<protein>
    <recommendedName>
        <fullName evidence="3">AB hydrolase-1 domain-containing protein</fullName>
    </recommendedName>
</protein>
<gene>
    <name evidence="1" type="ORF">TBRA_LOCUS9060</name>
</gene>